<dbReference type="SUPFAM" id="SSF74942">
    <property type="entry name" value="YhbC-like, C-terminal domain"/>
    <property type="match status" value="1"/>
</dbReference>
<protein>
    <recommendedName>
        <fullName evidence="3">Ribosome maturation factor RimP</fullName>
    </recommendedName>
</protein>
<sequence length="176" mass="19830">MGVVPGCTPKRNGDNLAKGKNTVAVVTELVKPVADQMGLTLWDVRFEKEGAGWYLRLFIDKEGGVTIDDCENYSRAVDKLIDDADPIDQSYYLEVCSPGVERELVQDWHFERYLGSLVNVRLIRPVEGQRDFTGELTAYADRTATILLDEETEMQVPLNEAAFVRLYDDYDMGGLD</sequence>
<accession>A0A926DXE8</accession>
<dbReference type="FunFam" id="3.30.300.70:FF:000001">
    <property type="entry name" value="Ribosome maturation factor RimP"/>
    <property type="match status" value="1"/>
</dbReference>
<comment type="caution">
    <text evidence="6">The sequence shown here is derived from an EMBL/GenBank/DDBJ whole genome shotgun (WGS) entry which is preliminary data.</text>
</comment>
<dbReference type="PANTHER" id="PTHR33867:SF1">
    <property type="entry name" value="RIBOSOME MATURATION FACTOR RIMP"/>
    <property type="match status" value="1"/>
</dbReference>
<dbReference type="Pfam" id="PF17384">
    <property type="entry name" value="DUF150_C"/>
    <property type="match status" value="1"/>
</dbReference>
<organism evidence="6 7">
    <name type="scientific">Ligaoa zhengdingensis</name>
    <dbReference type="NCBI Taxonomy" id="2763658"/>
    <lineage>
        <taxon>Bacteria</taxon>
        <taxon>Bacillati</taxon>
        <taxon>Bacillota</taxon>
        <taxon>Clostridia</taxon>
        <taxon>Eubacteriales</taxon>
        <taxon>Oscillospiraceae</taxon>
        <taxon>Ligaoa</taxon>
    </lineage>
</organism>
<feature type="domain" description="Ribosome maturation factor RimP C-terminal" evidence="5">
    <location>
        <begin position="104"/>
        <end position="160"/>
    </location>
</feature>
<dbReference type="InterPro" id="IPR003728">
    <property type="entry name" value="Ribosome_maturation_RimP"/>
</dbReference>
<dbReference type="Pfam" id="PF02576">
    <property type="entry name" value="RimP_N"/>
    <property type="match status" value="1"/>
</dbReference>
<reference evidence="6" key="1">
    <citation type="submission" date="2020-08" db="EMBL/GenBank/DDBJ databases">
        <title>Genome public.</title>
        <authorList>
            <person name="Liu C."/>
            <person name="Sun Q."/>
        </authorList>
    </citation>
    <scope>NUCLEOTIDE SEQUENCE</scope>
    <source>
        <strain evidence="6">NSJ-31</strain>
    </source>
</reference>
<evidence type="ECO:0000256" key="2">
    <source>
        <dbReference type="ARBA" id="ARBA00022517"/>
    </source>
</evidence>
<keyword evidence="2 3" id="KW-0690">Ribosome biogenesis</keyword>
<evidence type="ECO:0000313" key="7">
    <source>
        <dbReference type="Proteomes" id="UP000653127"/>
    </source>
</evidence>
<proteinExistence type="inferred from homology"/>
<dbReference type="InterPro" id="IPR035956">
    <property type="entry name" value="RimP_N_sf"/>
</dbReference>
<dbReference type="CDD" id="cd01734">
    <property type="entry name" value="YlxS_C"/>
    <property type="match status" value="1"/>
</dbReference>
<dbReference type="SUPFAM" id="SSF75420">
    <property type="entry name" value="YhbC-like, N-terminal domain"/>
    <property type="match status" value="1"/>
</dbReference>
<dbReference type="EMBL" id="JACRST010000002">
    <property type="protein sequence ID" value="MBC8545876.1"/>
    <property type="molecule type" value="Genomic_DNA"/>
</dbReference>
<evidence type="ECO:0000259" key="4">
    <source>
        <dbReference type="Pfam" id="PF02576"/>
    </source>
</evidence>
<comment type="subcellular location">
    <subcellularLocation>
        <location evidence="3">Cytoplasm</location>
    </subcellularLocation>
</comment>
<dbReference type="GO" id="GO:0000028">
    <property type="term" value="P:ribosomal small subunit assembly"/>
    <property type="evidence" value="ECO:0007669"/>
    <property type="project" value="TreeGrafter"/>
</dbReference>
<dbReference type="HAMAP" id="MF_01077">
    <property type="entry name" value="RimP"/>
    <property type="match status" value="1"/>
</dbReference>
<feature type="domain" description="Ribosome maturation factor RimP N-terminal" evidence="4">
    <location>
        <begin position="29"/>
        <end position="101"/>
    </location>
</feature>
<dbReference type="InterPro" id="IPR028989">
    <property type="entry name" value="RimP_N"/>
</dbReference>
<dbReference type="GO" id="GO:0006412">
    <property type="term" value="P:translation"/>
    <property type="evidence" value="ECO:0007669"/>
    <property type="project" value="TreeGrafter"/>
</dbReference>
<evidence type="ECO:0000259" key="5">
    <source>
        <dbReference type="Pfam" id="PF17384"/>
    </source>
</evidence>
<keyword evidence="1 3" id="KW-0963">Cytoplasm</keyword>
<evidence type="ECO:0000256" key="1">
    <source>
        <dbReference type="ARBA" id="ARBA00022490"/>
    </source>
</evidence>
<comment type="function">
    <text evidence="3">Required for maturation of 30S ribosomal subunits.</text>
</comment>
<dbReference type="GO" id="GO:0005829">
    <property type="term" value="C:cytosol"/>
    <property type="evidence" value="ECO:0007669"/>
    <property type="project" value="TreeGrafter"/>
</dbReference>
<dbReference type="Gene3D" id="2.30.30.180">
    <property type="entry name" value="Ribosome maturation factor RimP, C-terminal domain"/>
    <property type="match status" value="1"/>
</dbReference>
<dbReference type="Proteomes" id="UP000653127">
    <property type="component" value="Unassembled WGS sequence"/>
</dbReference>
<dbReference type="AlphaFoldDB" id="A0A926DXE8"/>
<evidence type="ECO:0000313" key="6">
    <source>
        <dbReference type="EMBL" id="MBC8545876.1"/>
    </source>
</evidence>
<dbReference type="InterPro" id="IPR036847">
    <property type="entry name" value="RimP_C_sf"/>
</dbReference>
<keyword evidence="7" id="KW-1185">Reference proteome</keyword>
<dbReference type="PANTHER" id="PTHR33867">
    <property type="entry name" value="RIBOSOME MATURATION FACTOR RIMP"/>
    <property type="match status" value="1"/>
</dbReference>
<dbReference type="Gene3D" id="3.30.300.70">
    <property type="entry name" value="RimP-like superfamily, N-terminal"/>
    <property type="match status" value="1"/>
</dbReference>
<dbReference type="InterPro" id="IPR028998">
    <property type="entry name" value="RimP_C"/>
</dbReference>
<gene>
    <name evidence="3" type="primary">rimP</name>
    <name evidence="6" type="ORF">H8711_02840</name>
</gene>
<comment type="similarity">
    <text evidence="3">Belongs to the RimP family.</text>
</comment>
<evidence type="ECO:0000256" key="3">
    <source>
        <dbReference type="HAMAP-Rule" id="MF_01077"/>
    </source>
</evidence>
<name>A0A926DXE8_9FIRM</name>